<dbReference type="Gene3D" id="3.40.50.880">
    <property type="match status" value="1"/>
</dbReference>
<dbReference type="PANTHER" id="PTHR43418">
    <property type="entry name" value="MULTIFUNCTIONAL TRYPTOPHAN BIOSYNTHESIS PROTEIN-RELATED"/>
    <property type="match status" value="1"/>
</dbReference>
<dbReference type="GO" id="GO:0044205">
    <property type="term" value="P:'de novo' UMP biosynthetic process"/>
    <property type="evidence" value="ECO:0007669"/>
    <property type="project" value="UniProtKB-UniRule"/>
</dbReference>
<dbReference type="NCBIfam" id="TIGR01368">
    <property type="entry name" value="CPSaseIIsmall"/>
    <property type="match status" value="1"/>
</dbReference>
<dbReference type="NCBIfam" id="NF009475">
    <property type="entry name" value="PRK12838.1"/>
    <property type="match status" value="1"/>
</dbReference>
<evidence type="ECO:0000256" key="2">
    <source>
        <dbReference type="ARBA" id="ARBA00007800"/>
    </source>
</evidence>
<comment type="pathway">
    <text evidence="1 8">Amino-acid biosynthesis; L-arginine biosynthesis; carbamoyl phosphate from bicarbonate: step 1/1.</text>
</comment>
<comment type="function">
    <text evidence="8">Small subunit of the glutamine-dependent carbamoyl phosphate synthetase (CPSase). CPSase catalyzes the formation of carbamoyl phosphate from the ammonia moiety of glutamine, carbonate, and phosphate donated by ATP, constituting the first step of 2 biosynthetic pathways, one leading to arginine and/or urea and the other to pyrimidine nucleotides. The small subunit (glutamine amidotransferase) binds and cleaves glutamine to supply the large subunit with the substrate ammonia.</text>
</comment>
<keyword evidence="8" id="KW-0028">Amino-acid biosynthesis</keyword>
<comment type="catalytic activity">
    <reaction evidence="7 8">
        <text>hydrogencarbonate + L-glutamine + 2 ATP + H2O = carbamoyl phosphate + L-glutamate + 2 ADP + phosphate + 2 H(+)</text>
        <dbReference type="Rhea" id="RHEA:18633"/>
        <dbReference type="ChEBI" id="CHEBI:15377"/>
        <dbReference type="ChEBI" id="CHEBI:15378"/>
        <dbReference type="ChEBI" id="CHEBI:17544"/>
        <dbReference type="ChEBI" id="CHEBI:29985"/>
        <dbReference type="ChEBI" id="CHEBI:30616"/>
        <dbReference type="ChEBI" id="CHEBI:43474"/>
        <dbReference type="ChEBI" id="CHEBI:58228"/>
        <dbReference type="ChEBI" id="CHEBI:58359"/>
        <dbReference type="ChEBI" id="CHEBI:456216"/>
        <dbReference type="EC" id="6.3.5.5"/>
    </reaction>
</comment>
<comment type="similarity">
    <text evidence="2 8">Belongs to the CarA family.</text>
</comment>
<dbReference type="GO" id="GO:0006541">
    <property type="term" value="P:glutamine metabolic process"/>
    <property type="evidence" value="ECO:0007669"/>
    <property type="project" value="InterPro"/>
</dbReference>
<dbReference type="UniPathway" id="UPA00070">
    <property type="reaction ID" value="UER00115"/>
</dbReference>
<dbReference type="GO" id="GO:0006207">
    <property type="term" value="P:'de novo' pyrimidine nucleobase biosynthetic process"/>
    <property type="evidence" value="ECO:0007669"/>
    <property type="project" value="InterPro"/>
</dbReference>
<evidence type="ECO:0000256" key="5">
    <source>
        <dbReference type="ARBA" id="ARBA00022840"/>
    </source>
</evidence>
<feature type="binding site" evidence="8">
    <location>
        <position position="288"/>
    </location>
    <ligand>
        <name>L-glutamine</name>
        <dbReference type="ChEBI" id="CHEBI:58359"/>
    </ligand>
</feature>
<organism evidence="10 11">
    <name type="scientific">Candidatus Roizmanbacteria bacterium CG10_big_fil_rev_8_21_14_0_10_39_6</name>
    <dbReference type="NCBI Taxonomy" id="1974853"/>
    <lineage>
        <taxon>Bacteria</taxon>
        <taxon>Candidatus Roizmaniibacteriota</taxon>
    </lineage>
</organism>
<keyword evidence="8" id="KW-0665">Pyrimidine biosynthesis</keyword>
<feature type="binding site" evidence="8">
    <location>
        <position position="287"/>
    </location>
    <ligand>
        <name>L-glutamine</name>
        <dbReference type="ChEBI" id="CHEBI:58359"/>
    </ligand>
</feature>
<gene>
    <name evidence="8" type="primary">carA</name>
    <name evidence="10" type="ORF">COU88_01965</name>
</gene>
<dbReference type="InterPro" id="IPR050472">
    <property type="entry name" value="Anth_synth/Amidotransfase"/>
</dbReference>
<evidence type="ECO:0000256" key="3">
    <source>
        <dbReference type="ARBA" id="ARBA00022598"/>
    </source>
</evidence>
<evidence type="ECO:0000256" key="4">
    <source>
        <dbReference type="ARBA" id="ARBA00022741"/>
    </source>
</evidence>
<dbReference type="Proteomes" id="UP000229554">
    <property type="component" value="Unassembled WGS sequence"/>
</dbReference>
<feature type="binding site" evidence="8">
    <location>
        <position position="215"/>
    </location>
    <ligand>
        <name>L-glutamine</name>
        <dbReference type="ChEBI" id="CHEBI:58359"/>
    </ligand>
</feature>
<dbReference type="AlphaFoldDB" id="A0A2M8KSW4"/>
<dbReference type="PANTHER" id="PTHR43418:SF7">
    <property type="entry name" value="CARBAMOYL-PHOSPHATE SYNTHASE SMALL CHAIN"/>
    <property type="match status" value="1"/>
</dbReference>
<feature type="domain" description="Carbamoyl-phosphate synthase small subunit N-terminal" evidence="9">
    <location>
        <begin position="4"/>
        <end position="135"/>
    </location>
</feature>
<feature type="active site" description="Nucleophile" evidence="8">
    <location>
        <position position="243"/>
    </location>
</feature>
<dbReference type="SUPFAM" id="SSF52021">
    <property type="entry name" value="Carbamoyl phosphate synthetase, small subunit N-terminal domain"/>
    <property type="match status" value="1"/>
</dbReference>
<dbReference type="EMBL" id="PFED01000085">
    <property type="protein sequence ID" value="PJE62993.1"/>
    <property type="molecule type" value="Genomic_DNA"/>
</dbReference>
<feature type="binding site" evidence="8">
    <location>
        <position position="244"/>
    </location>
    <ligand>
        <name>L-glutamine</name>
        <dbReference type="ChEBI" id="CHEBI:58359"/>
    </ligand>
</feature>
<feature type="region of interest" description="CPSase" evidence="8">
    <location>
        <begin position="1"/>
        <end position="166"/>
    </location>
</feature>
<accession>A0A2M8KSW4</accession>
<dbReference type="GO" id="GO:0004359">
    <property type="term" value="F:glutaminase activity"/>
    <property type="evidence" value="ECO:0007669"/>
    <property type="project" value="RHEA"/>
</dbReference>
<evidence type="ECO:0000259" key="9">
    <source>
        <dbReference type="SMART" id="SM01097"/>
    </source>
</evidence>
<dbReference type="GO" id="GO:0005524">
    <property type="term" value="F:ATP binding"/>
    <property type="evidence" value="ECO:0007669"/>
    <property type="project" value="UniProtKB-UniRule"/>
</dbReference>
<dbReference type="GO" id="GO:0006526">
    <property type="term" value="P:L-arginine biosynthetic process"/>
    <property type="evidence" value="ECO:0007669"/>
    <property type="project" value="UniProtKB-UniRule"/>
</dbReference>
<dbReference type="GO" id="GO:0004088">
    <property type="term" value="F:carbamoyl-phosphate synthase (glutamine-hydrolyzing) activity"/>
    <property type="evidence" value="ECO:0007669"/>
    <property type="project" value="UniProtKB-UniRule"/>
</dbReference>
<dbReference type="EC" id="6.3.5.5" evidence="8"/>
<keyword evidence="6 8" id="KW-0315">Glutamine amidotransferase</keyword>
<protein>
    <recommendedName>
        <fullName evidence="8">Carbamoyl phosphate synthase small chain</fullName>
        <ecNumber evidence="8">6.3.5.5</ecNumber>
    </recommendedName>
    <alternativeName>
        <fullName evidence="8">Carbamoyl phosphate synthetase glutamine chain</fullName>
    </alternativeName>
</protein>
<reference evidence="11" key="1">
    <citation type="submission" date="2017-09" db="EMBL/GenBank/DDBJ databases">
        <title>Depth-based differentiation of microbial function through sediment-hosted aquifers and enrichment of novel symbionts in the deep terrestrial subsurface.</title>
        <authorList>
            <person name="Probst A.J."/>
            <person name="Ladd B."/>
            <person name="Jarett J.K."/>
            <person name="Geller-Mcgrath D.E."/>
            <person name="Sieber C.M.K."/>
            <person name="Emerson J.B."/>
            <person name="Anantharaman K."/>
            <person name="Thomas B.C."/>
            <person name="Malmstrom R."/>
            <person name="Stieglmeier M."/>
            <person name="Klingl A."/>
            <person name="Woyke T."/>
            <person name="Ryan C.M."/>
            <person name="Banfield J.F."/>
        </authorList>
    </citation>
    <scope>NUCLEOTIDE SEQUENCE [LARGE SCALE GENOMIC DNA]</scope>
</reference>
<dbReference type="PRINTS" id="PR00096">
    <property type="entry name" value="GATASE"/>
</dbReference>
<proteinExistence type="inferred from homology"/>
<comment type="subunit">
    <text evidence="8">Composed of two chains; the small (or glutamine) chain promotes the hydrolysis of glutamine to ammonia, which is used by the large (or ammonia) chain to synthesize carbamoyl phosphate. Tetramer of heterodimers (alpha,beta)4.</text>
</comment>
<name>A0A2M8KSW4_9BACT</name>
<dbReference type="SMART" id="SM01097">
    <property type="entry name" value="CPSase_sm_chain"/>
    <property type="match status" value="1"/>
</dbReference>
<evidence type="ECO:0000256" key="1">
    <source>
        <dbReference type="ARBA" id="ARBA00005077"/>
    </source>
</evidence>
<feature type="active site" evidence="8">
    <location>
        <position position="325"/>
    </location>
</feature>
<dbReference type="UniPathway" id="UPA00068">
    <property type="reaction ID" value="UER00171"/>
</dbReference>
<dbReference type="PROSITE" id="PS51273">
    <property type="entry name" value="GATASE_TYPE_1"/>
    <property type="match status" value="1"/>
</dbReference>
<keyword evidence="8" id="KW-0055">Arginine biosynthesis</keyword>
<evidence type="ECO:0000313" key="11">
    <source>
        <dbReference type="Proteomes" id="UP000229554"/>
    </source>
</evidence>
<feature type="binding site" evidence="8">
    <location>
        <position position="48"/>
    </location>
    <ligand>
        <name>L-glutamine</name>
        <dbReference type="ChEBI" id="CHEBI:58359"/>
    </ligand>
</feature>
<dbReference type="HAMAP" id="MF_01209">
    <property type="entry name" value="CPSase_S_chain"/>
    <property type="match status" value="1"/>
</dbReference>
<feature type="binding site" evidence="8">
    <location>
        <position position="285"/>
    </location>
    <ligand>
        <name>L-glutamine</name>
        <dbReference type="ChEBI" id="CHEBI:58359"/>
    </ligand>
</feature>
<dbReference type="InterPro" id="IPR035686">
    <property type="entry name" value="CPSase_GATase1"/>
</dbReference>
<feature type="active site" evidence="8">
    <location>
        <position position="327"/>
    </location>
</feature>
<evidence type="ECO:0000256" key="6">
    <source>
        <dbReference type="ARBA" id="ARBA00022962"/>
    </source>
</evidence>
<dbReference type="Pfam" id="PF00117">
    <property type="entry name" value="GATase"/>
    <property type="match status" value="1"/>
</dbReference>
<dbReference type="InterPro" id="IPR029062">
    <property type="entry name" value="Class_I_gatase-like"/>
</dbReference>
<dbReference type="InterPro" id="IPR036480">
    <property type="entry name" value="CarbP_synth_ssu_N_sf"/>
</dbReference>
<evidence type="ECO:0000256" key="8">
    <source>
        <dbReference type="HAMAP-Rule" id="MF_01209"/>
    </source>
</evidence>
<dbReference type="InterPro" id="IPR017926">
    <property type="entry name" value="GATASE"/>
</dbReference>
<feature type="binding site" evidence="8">
    <location>
        <position position="217"/>
    </location>
    <ligand>
        <name>L-glutamine</name>
        <dbReference type="ChEBI" id="CHEBI:58359"/>
    </ligand>
</feature>
<dbReference type="PRINTS" id="PR00099">
    <property type="entry name" value="CPSGATASE"/>
</dbReference>
<feature type="binding site" evidence="8">
    <location>
        <position position="247"/>
    </location>
    <ligand>
        <name>L-glutamine</name>
        <dbReference type="ChEBI" id="CHEBI:58359"/>
    </ligand>
</feature>
<keyword evidence="5 8" id="KW-0067">ATP-binding</keyword>
<comment type="pathway">
    <text evidence="8">Pyrimidine metabolism; UMP biosynthesis via de novo pathway; (S)-dihydroorotate from bicarbonate: step 1/3.</text>
</comment>
<dbReference type="CDD" id="cd01744">
    <property type="entry name" value="GATase1_CPSase"/>
    <property type="match status" value="1"/>
</dbReference>
<dbReference type="SUPFAM" id="SSF52317">
    <property type="entry name" value="Class I glutamine amidotransferase-like"/>
    <property type="match status" value="1"/>
</dbReference>
<dbReference type="Gene3D" id="3.50.30.20">
    <property type="entry name" value="Carbamoyl-phosphate synthase small subunit, N-terminal domain"/>
    <property type="match status" value="1"/>
</dbReference>
<comment type="caution">
    <text evidence="10">The sequence shown here is derived from an EMBL/GenBank/DDBJ whole genome shotgun (WGS) entry which is preliminary data.</text>
</comment>
<keyword evidence="4 8" id="KW-0547">Nucleotide-binding</keyword>
<dbReference type="Pfam" id="PF00988">
    <property type="entry name" value="CPSase_sm_chain"/>
    <property type="match status" value="1"/>
</dbReference>
<keyword evidence="3 8" id="KW-0436">Ligase</keyword>
<evidence type="ECO:0000256" key="7">
    <source>
        <dbReference type="ARBA" id="ARBA00048816"/>
    </source>
</evidence>
<sequence>MSNQPSYLDFQDGSRIEGESFGYKQSISGELAFSTGMTGYPESLTDPSYRGQLLVLSYPLIGNYGVPPQDFWESSRIHVAGLIVAQYVDTPSHWQSKQTLREWLVGQKIPALIIEDTRALVQKIRTNGAMLGKITVGADIEFSDPNKQNLVSIVSCQSVQTYGKGKKTVVLIDCGVKENIVRSLVTRNVKVIRVPWNYDLANSSLLYDGVVVSNGPGDPKMCHETINTISHILKIHKPLLGICLGNQLLALAAGGDTYKLKFGHRGQNQPCREIGTSRCFLTTQNHGYAVGKIPPGFKPWFENLNDKTNEGIIHTSKPFFSVQFHPEACPGPVDTQWVFDTFISYV</sequence>
<dbReference type="InterPro" id="IPR006274">
    <property type="entry name" value="CarbamoylP_synth_ssu"/>
</dbReference>
<comment type="catalytic activity">
    <reaction evidence="8">
        <text>L-glutamine + H2O = L-glutamate + NH4(+)</text>
        <dbReference type="Rhea" id="RHEA:15889"/>
        <dbReference type="ChEBI" id="CHEBI:15377"/>
        <dbReference type="ChEBI" id="CHEBI:28938"/>
        <dbReference type="ChEBI" id="CHEBI:29985"/>
        <dbReference type="ChEBI" id="CHEBI:58359"/>
    </reaction>
</comment>
<dbReference type="InterPro" id="IPR002474">
    <property type="entry name" value="CarbamoylP_synth_ssu_N"/>
</dbReference>
<evidence type="ECO:0000313" key="10">
    <source>
        <dbReference type="EMBL" id="PJE62993.1"/>
    </source>
</evidence>
<dbReference type="PRINTS" id="PR00097">
    <property type="entry name" value="ANTSNTHASEII"/>
</dbReference>